<dbReference type="PRINTS" id="PR01689">
    <property type="entry name" value="EP450IICYP3A"/>
</dbReference>
<keyword evidence="8" id="KW-0492">Microsome</keyword>
<dbReference type="GO" id="GO:0005789">
    <property type="term" value="C:endoplasmic reticulum membrane"/>
    <property type="evidence" value="ECO:0007669"/>
    <property type="project" value="UniProtKB-SubCell"/>
</dbReference>
<dbReference type="EMBL" id="GL442284">
    <property type="protein sequence ID" value="EFN63661.1"/>
    <property type="molecule type" value="Genomic_DNA"/>
</dbReference>
<evidence type="ECO:0000256" key="7">
    <source>
        <dbReference type="ARBA" id="ARBA00022824"/>
    </source>
</evidence>
<keyword evidence="12 13" id="KW-0472">Membrane</keyword>
<keyword evidence="13" id="KW-0812">Transmembrane</keyword>
<evidence type="ECO:0000256" key="8">
    <source>
        <dbReference type="ARBA" id="ARBA00022848"/>
    </source>
</evidence>
<dbReference type="GO" id="GO:0016712">
    <property type="term" value="F:oxidoreductase activity, acting on paired donors, with incorporation or reduction of molecular oxygen, reduced flavin or flavoprotein as one donor, and incorporation of one atom of oxygen"/>
    <property type="evidence" value="ECO:0007669"/>
    <property type="project" value="InterPro"/>
</dbReference>
<reference evidence="14 15" key="1">
    <citation type="journal article" date="2010" name="Science">
        <title>Genomic comparison of the ants Camponotus floridanus and Harpegnathos saltator.</title>
        <authorList>
            <person name="Bonasio R."/>
            <person name="Zhang G."/>
            <person name="Ye C."/>
            <person name="Mutti N.S."/>
            <person name="Fang X."/>
            <person name="Qin N."/>
            <person name="Donahue G."/>
            <person name="Yang P."/>
            <person name="Li Q."/>
            <person name="Li C."/>
            <person name="Zhang P."/>
            <person name="Huang Z."/>
            <person name="Berger S.L."/>
            <person name="Reinberg D."/>
            <person name="Wang J."/>
            <person name="Liebig J."/>
        </authorList>
    </citation>
    <scope>NUCLEOTIDE SEQUENCE [LARGE SCALE GENOMIC DNA]</scope>
    <source>
        <strain evidence="15">C129</strain>
    </source>
</reference>
<evidence type="ECO:0000256" key="4">
    <source>
        <dbReference type="ARBA" id="ARBA00010617"/>
    </source>
</evidence>
<keyword evidence="6" id="KW-0479">Metal-binding</keyword>
<proteinExistence type="inferred from homology"/>
<dbReference type="GO" id="GO:0005506">
    <property type="term" value="F:iron ion binding"/>
    <property type="evidence" value="ECO:0007669"/>
    <property type="project" value="InterPro"/>
</dbReference>
<dbReference type="InterPro" id="IPR001128">
    <property type="entry name" value="Cyt_P450"/>
</dbReference>
<dbReference type="InParanoid" id="E2ASC7"/>
<evidence type="ECO:0000256" key="6">
    <source>
        <dbReference type="ARBA" id="ARBA00022723"/>
    </source>
</evidence>
<dbReference type="STRING" id="104421.E2ASC7"/>
<evidence type="ECO:0000256" key="13">
    <source>
        <dbReference type="SAM" id="Phobius"/>
    </source>
</evidence>
<name>E2ASC7_CAMFO</name>
<dbReference type="InterPro" id="IPR002402">
    <property type="entry name" value="Cyt_P450_E_grp-II"/>
</dbReference>
<evidence type="ECO:0000256" key="11">
    <source>
        <dbReference type="ARBA" id="ARBA00023033"/>
    </source>
</evidence>
<dbReference type="Gene3D" id="1.10.630.10">
    <property type="entry name" value="Cytochrome P450"/>
    <property type="match status" value="1"/>
</dbReference>
<protein>
    <submittedName>
        <fullName evidence="14">Cytochrome P450 9e2</fullName>
    </submittedName>
</protein>
<dbReference type="GO" id="GO:0020037">
    <property type="term" value="F:heme binding"/>
    <property type="evidence" value="ECO:0007669"/>
    <property type="project" value="InterPro"/>
</dbReference>
<dbReference type="Pfam" id="PF00067">
    <property type="entry name" value="p450"/>
    <property type="match status" value="1"/>
</dbReference>
<sequence>MEYWTIILSILAGILVIYYYSSSCKRSNDFQQHGIPYQNPQVVKRLWQVFIRPKSFAAVIQELYNFYPVAKYIGFFNFSQSVVVVRDLELIKSVGIKNFDSFQDHIFFSSSEDPPFGKNLLALRGDQWRDIRTLLSPSFTSSKMRAMFQLMSECAVNFSEYLVKAPTDKRIVEMRDIFTRYTTDVIATCAFGISVDSMRDPDNDFYTFGAKAANFNTIILIKILLYQHMPWLMRLLKLKIVSERTNTFFINLIADTIKTRDERNIIRPDMLQLMMDSRGKREGKELSIHTCRGSCVC</sequence>
<dbReference type="InterPro" id="IPR008072">
    <property type="entry name" value="Cyt_P450_E_CYP3A"/>
</dbReference>
<evidence type="ECO:0000256" key="3">
    <source>
        <dbReference type="ARBA" id="ARBA00004406"/>
    </source>
</evidence>
<evidence type="ECO:0000313" key="15">
    <source>
        <dbReference type="Proteomes" id="UP000000311"/>
    </source>
</evidence>
<dbReference type="PANTHER" id="PTHR24292">
    <property type="entry name" value="CYTOCHROME P450"/>
    <property type="match status" value="1"/>
</dbReference>
<evidence type="ECO:0000256" key="12">
    <source>
        <dbReference type="ARBA" id="ARBA00023136"/>
    </source>
</evidence>
<dbReference type="InterPro" id="IPR050476">
    <property type="entry name" value="Insect_CytP450_Detox"/>
</dbReference>
<comment type="cofactor">
    <cofactor evidence="1">
        <name>heme</name>
        <dbReference type="ChEBI" id="CHEBI:30413"/>
    </cofactor>
</comment>
<feature type="transmembrane region" description="Helical" evidence="13">
    <location>
        <begin position="6"/>
        <end position="21"/>
    </location>
</feature>
<keyword evidence="11" id="KW-0503">Monooxygenase</keyword>
<keyword evidence="15" id="KW-1185">Reference proteome</keyword>
<comment type="similarity">
    <text evidence="4">Belongs to the cytochrome P450 family.</text>
</comment>
<dbReference type="PRINTS" id="PR00464">
    <property type="entry name" value="EP450II"/>
</dbReference>
<keyword evidence="13" id="KW-1133">Transmembrane helix</keyword>
<evidence type="ECO:0000313" key="14">
    <source>
        <dbReference type="EMBL" id="EFN63661.1"/>
    </source>
</evidence>
<dbReference type="PANTHER" id="PTHR24292:SF54">
    <property type="entry name" value="CYP9F3-RELATED"/>
    <property type="match status" value="1"/>
</dbReference>
<dbReference type="OrthoDB" id="2789670at2759"/>
<evidence type="ECO:0000256" key="9">
    <source>
        <dbReference type="ARBA" id="ARBA00023002"/>
    </source>
</evidence>
<dbReference type="InterPro" id="IPR036396">
    <property type="entry name" value="Cyt_P450_sf"/>
</dbReference>
<dbReference type="AlphaFoldDB" id="E2ASC7"/>
<dbReference type="OMA" id="YHRSENE"/>
<keyword evidence="7" id="KW-0256">Endoplasmic reticulum</keyword>
<comment type="subcellular location">
    <subcellularLocation>
        <location evidence="3">Endoplasmic reticulum membrane</location>
        <topology evidence="3">Peripheral membrane protein</topology>
    </subcellularLocation>
    <subcellularLocation>
        <location evidence="2">Microsome membrane</location>
        <topology evidence="2">Peripheral membrane protein</topology>
    </subcellularLocation>
</comment>
<evidence type="ECO:0000256" key="5">
    <source>
        <dbReference type="ARBA" id="ARBA00022617"/>
    </source>
</evidence>
<keyword evidence="10" id="KW-0408">Iron</keyword>
<dbReference type="SUPFAM" id="SSF48264">
    <property type="entry name" value="Cytochrome P450"/>
    <property type="match status" value="1"/>
</dbReference>
<gene>
    <name evidence="14" type="ORF">EAG_12021</name>
</gene>
<keyword evidence="5" id="KW-0349">Heme</keyword>
<dbReference type="Proteomes" id="UP000000311">
    <property type="component" value="Unassembled WGS sequence"/>
</dbReference>
<keyword evidence="9" id="KW-0560">Oxidoreductase</keyword>
<evidence type="ECO:0000256" key="10">
    <source>
        <dbReference type="ARBA" id="ARBA00023004"/>
    </source>
</evidence>
<organism evidence="15">
    <name type="scientific">Camponotus floridanus</name>
    <name type="common">Florida carpenter ant</name>
    <dbReference type="NCBI Taxonomy" id="104421"/>
    <lineage>
        <taxon>Eukaryota</taxon>
        <taxon>Metazoa</taxon>
        <taxon>Ecdysozoa</taxon>
        <taxon>Arthropoda</taxon>
        <taxon>Hexapoda</taxon>
        <taxon>Insecta</taxon>
        <taxon>Pterygota</taxon>
        <taxon>Neoptera</taxon>
        <taxon>Endopterygota</taxon>
        <taxon>Hymenoptera</taxon>
        <taxon>Apocrita</taxon>
        <taxon>Aculeata</taxon>
        <taxon>Formicoidea</taxon>
        <taxon>Formicidae</taxon>
        <taxon>Formicinae</taxon>
        <taxon>Camponotus</taxon>
    </lineage>
</organism>
<evidence type="ECO:0000256" key="2">
    <source>
        <dbReference type="ARBA" id="ARBA00004174"/>
    </source>
</evidence>
<accession>E2ASC7</accession>
<evidence type="ECO:0000256" key="1">
    <source>
        <dbReference type="ARBA" id="ARBA00001971"/>
    </source>
</evidence>